<dbReference type="AlphaFoldDB" id="A0A545AUJ8"/>
<dbReference type="EMBL" id="VIRS01000006">
    <property type="protein sequence ID" value="TQS45010.1"/>
    <property type="molecule type" value="Genomic_DNA"/>
</dbReference>
<gene>
    <name evidence="1" type="ORF">FL583_10935</name>
</gene>
<keyword evidence="2" id="KW-1185">Reference proteome</keyword>
<evidence type="ECO:0000313" key="1">
    <source>
        <dbReference type="EMBL" id="TQS45010.1"/>
    </source>
</evidence>
<protein>
    <recommendedName>
        <fullName evidence="3">TIR domain-containing protein</fullName>
    </recommendedName>
</protein>
<name>A0A545AUJ8_9ACTN</name>
<evidence type="ECO:0000313" key="2">
    <source>
        <dbReference type="Proteomes" id="UP000317982"/>
    </source>
</evidence>
<sequence length="87" mass="9237">MAILLVSSDFLASECIASIELPSLVRAAASGGCRILPVIVNPCVFSDLPGLSDFQAANPEGRPLSGLSEHERDETFLRVARAVKDQP</sequence>
<dbReference type="Proteomes" id="UP000317982">
    <property type="component" value="Unassembled WGS sequence"/>
</dbReference>
<proteinExistence type="predicted"/>
<accession>A0A545AUJ8</accession>
<evidence type="ECO:0008006" key="3">
    <source>
        <dbReference type="Google" id="ProtNLM"/>
    </source>
</evidence>
<reference evidence="1 2" key="1">
    <citation type="submission" date="2019-07" db="EMBL/GenBank/DDBJ databases">
        <title>Cryptosporangium phraense sp. nov., isolated from plant litter.</title>
        <authorList>
            <person name="Suriyachadkun C."/>
        </authorList>
    </citation>
    <scope>NUCLEOTIDE SEQUENCE [LARGE SCALE GENOMIC DNA]</scope>
    <source>
        <strain evidence="1 2">A-T 5661</strain>
    </source>
</reference>
<dbReference type="RefSeq" id="WP_142704459.1">
    <property type="nucleotide sequence ID" value="NZ_VIRS01000006.1"/>
</dbReference>
<organism evidence="1 2">
    <name type="scientific">Cryptosporangium phraense</name>
    <dbReference type="NCBI Taxonomy" id="2593070"/>
    <lineage>
        <taxon>Bacteria</taxon>
        <taxon>Bacillati</taxon>
        <taxon>Actinomycetota</taxon>
        <taxon>Actinomycetes</taxon>
        <taxon>Cryptosporangiales</taxon>
        <taxon>Cryptosporangiaceae</taxon>
        <taxon>Cryptosporangium</taxon>
    </lineage>
</organism>
<dbReference type="OrthoDB" id="7020775at2"/>
<dbReference type="InParanoid" id="A0A545AUJ8"/>
<comment type="caution">
    <text evidence="1">The sequence shown here is derived from an EMBL/GenBank/DDBJ whole genome shotgun (WGS) entry which is preliminary data.</text>
</comment>